<reference evidence="3 4" key="1">
    <citation type="submission" date="2020-08" db="EMBL/GenBank/DDBJ databases">
        <title>Genomic Encyclopedia of Type Strains, Phase IV (KMG-IV): sequencing the most valuable type-strain genomes for metagenomic binning, comparative biology and taxonomic classification.</title>
        <authorList>
            <person name="Goeker M."/>
        </authorList>
    </citation>
    <scope>NUCLEOTIDE SEQUENCE [LARGE SCALE GENOMIC DNA]</scope>
    <source>
        <strain evidence="3 4">DSM 15895</strain>
    </source>
</reference>
<name>A0A7W8FSI2_9BACL</name>
<dbReference type="OrthoDB" id="9782128at2"/>
<dbReference type="GO" id="GO:0016791">
    <property type="term" value="F:phosphatase activity"/>
    <property type="evidence" value="ECO:0007669"/>
    <property type="project" value="TreeGrafter"/>
</dbReference>
<dbReference type="InterPro" id="IPR013078">
    <property type="entry name" value="His_Pase_superF_clade-1"/>
</dbReference>
<feature type="binding site" evidence="2">
    <location>
        <position position="59"/>
    </location>
    <ligand>
        <name>substrate</name>
    </ligand>
</feature>
<sequence>MTVIGIVRHGITEWNLSGIAQGSSDVPLNETGKSQAAALADRLSAEERWDMIISSDLARAKETAEIISENLALPISFFDTRLREMSGGEIEGTTEQQRLEKWGAEWRKLDLGMESSDSVGKRGSEAIDSILKEFAGKRVLVVSHGALIGITLRRMLPERFEKTDLQNTSITILEHNGSEWDCTLYNCVKHLETAGVRD</sequence>
<feature type="active site" description="Tele-phosphohistidine intermediate" evidence="1">
    <location>
        <position position="9"/>
    </location>
</feature>
<dbReference type="SMART" id="SM00855">
    <property type="entry name" value="PGAM"/>
    <property type="match status" value="1"/>
</dbReference>
<dbReference type="RefSeq" id="WP_135503197.1">
    <property type="nucleotide sequence ID" value="NZ_JACHHE010000005.1"/>
</dbReference>
<dbReference type="Gene3D" id="3.40.50.1240">
    <property type="entry name" value="Phosphoglycerate mutase-like"/>
    <property type="match status" value="1"/>
</dbReference>
<dbReference type="InterPro" id="IPR050275">
    <property type="entry name" value="PGM_Phosphatase"/>
</dbReference>
<evidence type="ECO:0000313" key="3">
    <source>
        <dbReference type="EMBL" id="MBB5180609.1"/>
    </source>
</evidence>
<organism evidence="3 4">
    <name type="scientific">Planococcus koreensis</name>
    <dbReference type="NCBI Taxonomy" id="112331"/>
    <lineage>
        <taxon>Bacteria</taxon>
        <taxon>Bacillati</taxon>
        <taxon>Bacillota</taxon>
        <taxon>Bacilli</taxon>
        <taxon>Bacillales</taxon>
        <taxon>Caryophanaceae</taxon>
        <taxon>Planococcus</taxon>
    </lineage>
</organism>
<dbReference type="SUPFAM" id="SSF53254">
    <property type="entry name" value="Phosphoglycerate mutase-like"/>
    <property type="match status" value="1"/>
</dbReference>
<proteinExistence type="predicted"/>
<accession>A0A7W8FSI2</accession>
<gene>
    <name evidence="3" type="ORF">HNQ44_002038</name>
</gene>
<feature type="binding site" evidence="2">
    <location>
        <begin position="8"/>
        <end position="15"/>
    </location>
    <ligand>
        <name>substrate</name>
    </ligand>
</feature>
<dbReference type="EMBL" id="JACHHE010000005">
    <property type="protein sequence ID" value="MBB5180609.1"/>
    <property type="molecule type" value="Genomic_DNA"/>
</dbReference>
<dbReference type="Pfam" id="PF00300">
    <property type="entry name" value="His_Phos_1"/>
    <property type="match status" value="1"/>
</dbReference>
<dbReference type="InterPro" id="IPR029033">
    <property type="entry name" value="His_PPase_superfam"/>
</dbReference>
<dbReference type="PANTHER" id="PTHR48100:SF1">
    <property type="entry name" value="HISTIDINE PHOSPHATASE FAMILY PROTEIN-RELATED"/>
    <property type="match status" value="1"/>
</dbReference>
<evidence type="ECO:0000313" key="4">
    <source>
        <dbReference type="Proteomes" id="UP000525923"/>
    </source>
</evidence>
<dbReference type="PANTHER" id="PTHR48100">
    <property type="entry name" value="BROAD-SPECIFICITY PHOSPHATASE YOR283W-RELATED"/>
    <property type="match status" value="1"/>
</dbReference>
<dbReference type="AlphaFoldDB" id="A0A7W8FSI2"/>
<comment type="caution">
    <text evidence="3">The sequence shown here is derived from an EMBL/GenBank/DDBJ whole genome shotgun (WGS) entry which is preliminary data.</text>
</comment>
<evidence type="ECO:0000256" key="1">
    <source>
        <dbReference type="PIRSR" id="PIRSR613078-1"/>
    </source>
</evidence>
<dbReference type="GO" id="GO:0005737">
    <property type="term" value="C:cytoplasm"/>
    <property type="evidence" value="ECO:0007669"/>
    <property type="project" value="TreeGrafter"/>
</dbReference>
<keyword evidence="4" id="KW-1185">Reference proteome</keyword>
<protein>
    <submittedName>
        <fullName evidence="3">Broad specificity phosphatase PhoE</fullName>
    </submittedName>
</protein>
<feature type="active site" description="Proton donor/acceptor" evidence="1">
    <location>
        <position position="84"/>
    </location>
</feature>
<evidence type="ECO:0000256" key="2">
    <source>
        <dbReference type="PIRSR" id="PIRSR613078-2"/>
    </source>
</evidence>
<dbReference type="Proteomes" id="UP000525923">
    <property type="component" value="Unassembled WGS sequence"/>
</dbReference>
<dbReference type="CDD" id="cd07067">
    <property type="entry name" value="HP_PGM_like"/>
    <property type="match status" value="1"/>
</dbReference>